<comment type="caution">
    <text evidence="2">The sequence shown here is derived from an EMBL/GenBank/DDBJ whole genome shotgun (WGS) entry which is preliminary data.</text>
</comment>
<dbReference type="SUPFAM" id="SSF53850">
    <property type="entry name" value="Periplasmic binding protein-like II"/>
    <property type="match status" value="1"/>
</dbReference>
<organism evidence="2 3">
    <name type="scientific">Pseudomonas laurentiana</name>
    <dbReference type="NCBI Taxonomy" id="2364649"/>
    <lineage>
        <taxon>Bacteria</taxon>
        <taxon>Pseudomonadati</taxon>
        <taxon>Pseudomonadota</taxon>
        <taxon>Gammaproteobacteria</taxon>
        <taxon>Pseudomonadales</taxon>
        <taxon>Pseudomonadaceae</taxon>
        <taxon>Pseudomonas</taxon>
    </lineage>
</organism>
<evidence type="ECO:0000313" key="3">
    <source>
        <dbReference type="Proteomes" id="UP000471751"/>
    </source>
</evidence>
<keyword evidence="3" id="KW-1185">Reference proteome</keyword>
<dbReference type="Pfam" id="PF00497">
    <property type="entry name" value="SBP_bac_3"/>
    <property type="match status" value="1"/>
</dbReference>
<sequence length="292" mass="32816">MLGVVLGMMLGITLPASAWAKETLIWLLRDLPPLTIFEGPQKGQGVVDQLLTELIANMPEYDHSIVRVNRARALQMLQSPSFTCDPTLIWTPERDRYVTYSIPNLGALSNGLVVRKQDTSLIAPFLKDGKVDLEALLASRLLKLGIVAERSYGPAVDEMLKAAPQETLNRHYGNDAVTNLLQMQHLGRLHLLLGYLPEIRYLSKQQQLSADHLTVYPLKGIPRYQFTHVGCSDTPQGNEAIKHIDQLLQSLRRDLMPTAYARWLDPELRDSYLNDARHFFDQRAADAAVQAP</sequence>
<dbReference type="NCBIfam" id="TIGR02285">
    <property type="entry name" value="TIGR02285 family protein"/>
    <property type="match status" value="1"/>
</dbReference>
<feature type="domain" description="Solute-binding protein family 3/N-terminal" evidence="1">
    <location>
        <begin position="30"/>
        <end position="264"/>
    </location>
</feature>
<dbReference type="Proteomes" id="UP000471751">
    <property type="component" value="Unassembled WGS sequence"/>
</dbReference>
<dbReference type="InterPro" id="IPR011972">
    <property type="entry name" value="CHP02285"/>
</dbReference>
<name>A0A6I5RNS0_9PSED</name>
<gene>
    <name evidence="2" type="ORF">G3O07_07570</name>
</gene>
<dbReference type="RefSeq" id="WP_163934343.1">
    <property type="nucleotide sequence ID" value="NZ_BMQU01000011.1"/>
</dbReference>
<accession>A0A6I5RNS0</accession>
<dbReference type="AlphaFoldDB" id="A0A6I5RNS0"/>
<dbReference type="EMBL" id="JAAHBT010000062">
    <property type="protein sequence ID" value="NES09617.1"/>
    <property type="molecule type" value="Genomic_DNA"/>
</dbReference>
<proteinExistence type="predicted"/>
<protein>
    <submittedName>
        <fullName evidence="2">TIGR02285 family protein</fullName>
    </submittedName>
</protein>
<evidence type="ECO:0000259" key="1">
    <source>
        <dbReference type="Pfam" id="PF00497"/>
    </source>
</evidence>
<reference evidence="2 3" key="1">
    <citation type="submission" date="2020-02" db="EMBL/GenBank/DDBJ databases">
        <title>Broccoli isolated Pseudomonas sp.</title>
        <authorList>
            <person name="Fujikawa T."/>
            <person name="Sawada H."/>
        </authorList>
    </citation>
    <scope>NUCLEOTIDE SEQUENCE [LARGE SCALE GENOMIC DNA]</scope>
    <source>
        <strain evidence="2 3">JCM 32154</strain>
    </source>
</reference>
<dbReference type="Gene3D" id="3.40.190.10">
    <property type="entry name" value="Periplasmic binding protein-like II"/>
    <property type="match status" value="1"/>
</dbReference>
<evidence type="ECO:0000313" key="2">
    <source>
        <dbReference type="EMBL" id="NES09617.1"/>
    </source>
</evidence>
<dbReference type="InterPro" id="IPR001638">
    <property type="entry name" value="Solute-binding_3/MltF_N"/>
</dbReference>